<accession>A0A1H8DK21</accession>
<proteinExistence type="predicted"/>
<evidence type="ECO:0000313" key="1">
    <source>
        <dbReference type="EMBL" id="SEN06888.1"/>
    </source>
</evidence>
<dbReference type="AlphaFoldDB" id="A0A1H8DK21"/>
<evidence type="ECO:0000313" key="2">
    <source>
        <dbReference type="Proteomes" id="UP000199695"/>
    </source>
</evidence>
<dbReference type="Gene3D" id="3.10.450.50">
    <property type="match status" value="1"/>
</dbReference>
<sequence>MVGRNDPCPCGSGKKYKKCCERVIAFSAAERARELRDSRLKNELLVDLNRWFKRRCSPEMELTWADRFKALLHFPLDQPIPHDFSFSFRFWLLFDAPCINRKRPVEIWMSTIRKSPIKERLARNFCDTPFTCYEIKEIREEAMIFRSLVDGVEYEVKKGQTIPREKLVFTRLIRVGNRYELFGPYICIVHEMRGEILVQLEKYTHHEDEHHDFTTRENGWRVLGWSIQRAKELEKMEKLVSTPPEILESMKEPPFWGTAEPKEEDHVLPAHIMQHLEQFFVHHVTPLQKGTQAFYNRSLDLLYKYLSMRYGKTFDWSMLNEDSLVHFLSFWYMDQVKTSPNGCKIFLNTLKYLFRWLQDEGISDVYETFKKVYVLLIRSLPTTAEAKRWILQNAVVPEYKGSDVNGKAGMYMLAVSSTGPVLFVEDKWVPVHLLGFPSMYADSRFWVRGSIEIRPSGCYFTKVEGVYPMILVDKQLQVLGQK</sequence>
<protein>
    <submittedName>
        <fullName evidence="1">SEC-C motif-containing protein</fullName>
    </submittedName>
</protein>
<dbReference type="InterPro" id="IPR004027">
    <property type="entry name" value="SEC_C_motif"/>
</dbReference>
<gene>
    <name evidence="1" type="ORF">SAMN05444955_105190</name>
</gene>
<name>A0A1H8DK21_9BACL</name>
<dbReference type="SUPFAM" id="SSF103642">
    <property type="entry name" value="Sec-C motif"/>
    <property type="match status" value="1"/>
</dbReference>
<dbReference type="Pfam" id="PF02810">
    <property type="entry name" value="SEC-C"/>
    <property type="match status" value="1"/>
</dbReference>
<keyword evidence="2" id="KW-1185">Reference proteome</keyword>
<dbReference type="Proteomes" id="UP000199695">
    <property type="component" value="Unassembled WGS sequence"/>
</dbReference>
<dbReference type="EMBL" id="FOCQ01000005">
    <property type="protein sequence ID" value="SEN06888.1"/>
    <property type="molecule type" value="Genomic_DNA"/>
</dbReference>
<reference evidence="1 2" key="1">
    <citation type="submission" date="2016-10" db="EMBL/GenBank/DDBJ databases">
        <authorList>
            <person name="de Groot N.N."/>
        </authorList>
    </citation>
    <scope>NUCLEOTIDE SEQUENCE [LARGE SCALE GENOMIC DNA]</scope>
    <source>
        <strain evidence="1 2">DSM 46701</strain>
    </source>
</reference>
<organism evidence="1 2">
    <name type="scientific">Lihuaxuella thermophila</name>
    <dbReference type="NCBI Taxonomy" id="1173111"/>
    <lineage>
        <taxon>Bacteria</taxon>
        <taxon>Bacillati</taxon>
        <taxon>Bacillota</taxon>
        <taxon>Bacilli</taxon>
        <taxon>Bacillales</taxon>
        <taxon>Thermoactinomycetaceae</taxon>
        <taxon>Lihuaxuella</taxon>
    </lineage>
</organism>
<dbReference type="STRING" id="1173111.SAMN05444955_105190"/>